<dbReference type="AlphaFoldDB" id="A0A843WS73"/>
<dbReference type="PANTHER" id="PTHR31614">
    <property type="entry name" value="PROTEIN DOWNSTREAM OF FLC-RELATED"/>
    <property type="match status" value="1"/>
</dbReference>
<evidence type="ECO:0000256" key="1">
    <source>
        <dbReference type="ARBA" id="ARBA00010049"/>
    </source>
</evidence>
<comment type="caution">
    <text evidence="3">The sequence shown here is derived from an EMBL/GenBank/DDBJ whole genome shotgun (WGS) entry which is preliminary data.</text>
</comment>
<proteinExistence type="inferred from homology"/>
<comment type="similarity">
    <text evidence="1">Belongs to the Ole e I family.</text>
</comment>
<evidence type="ECO:0000256" key="2">
    <source>
        <dbReference type="ARBA" id="ARBA00023157"/>
    </source>
</evidence>
<sequence length="101" mass="11232">MAILTYMADGVTDREGKYRIEVDGEHDDEIYESVLVSSPKSVCATPLTGRDRSRVVLSHANSIVSNKPIANNLGFQRVATMDSCSEITRETQERSEKKKVV</sequence>
<keyword evidence="2" id="KW-1015">Disulfide bond</keyword>
<dbReference type="Proteomes" id="UP000652761">
    <property type="component" value="Unassembled WGS sequence"/>
</dbReference>
<protein>
    <submittedName>
        <fullName evidence="3">Uncharacterized protein</fullName>
    </submittedName>
</protein>
<accession>A0A843WS73</accession>
<evidence type="ECO:0000313" key="4">
    <source>
        <dbReference type="Proteomes" id="UP000652761"/>
    </source>
</evidence>
<dbReference type="OrthoDB" id="1888725at2759"/>
<dbReference type="PANTHER" id="PTHR31614:SF5">
    <property type="entry name" value="ALLERGEN-LIKE PROTEIN BRSN20"/>
    <property type="match status" value="1"/>
</dbReference>
<reference evidence="3" key="1">
    <citation type="submission" date="2017-07" db="EMBL/GenBank/DDBJ databases">
        <title>Taro Niue Genome Assembly and Annotation.</title>
        <authorList>
            <person name="Atibalentja N."/>
            <person name="Keating K."/>
            <person name="Fields C.J."/>
        </authorList>
    </citation>
    <scope>NUCLEOTIDE SEQUENCE</scope>
    <source>
        <strain evidence="3">Niue_2</strain>
        <tissue evidence="3">Leaf</tissue>
    </source>
</reference>
<evidence type="ECO:0000313" key="3">
    <source>
        <dbReference type="EMBL" id="MQM10576.1"/>
    </source>
</evidence>
<name>A0A843WS73_COLES</name>
<organism evidence="3 4">
    <name type="scientific">Colocasia esculenta</name>
    <name type="common">Wild taro</name>
    <name type="synonym">Arum esculentum</name>
    <dbReference type="NCBI Taxonomy" id="4460"/>
    <lineage>
        <taxon>Eukaryota</taxon>
        <taxon>Viridiplantae</taxon>
        <taxon>Streptophyta</taxon>
        <taxon>Embryophyta</taxon>
        <taxon>Tracheophyta</taxon>
        <taxon>Spermatophyta</taxon>
        <taxon>Magnoliopsida</taxon>
        <taxon>Liliopsida</taxon>
        <taxon>Araceae</taxon>
        <taxon>Aroideae</taxon>
        <taxon>Colocasieae</taxon>
        <taxon>Colocasia</taxon>
    </lineage>
</organism>
<dbReference type="EMBL" id="NMUH01004710">
    <property type="protein sequence ID" value="MQM10576.1"/>
    <property type="molecule type" value="Genomic_DNA"/>
</dbReference>
<keyword evidence="4" id="KW-1185">Reference proteome</keyword>
<gene>
    <name evidence="3" type="ORF">Taro_043470</name>
</gene>
<dbReference type="InterPro" id="IPR006041">
    <property type="entry name" value="Pollen_Ole_e1_allergen"/>
</dbReference>